<protein>
    <recommendedName>
        <fullName evidence="3">Glycolipid transfer protein domain-containing protein</fullName>
    </recommendedName>
</protein>
<keyword evidence="5" id="KW-1185">Reference proteome</keyword>
<dbReference type="AlphaFoldDB" id="A0A835MAI9"/>
<name>A0A835MAI9_9MAGN</name>
<comment type="caution">
    <text evidence="4">The sequence shown here is derived from an EMBL/GenBank/DDBJ whole genome shotgun (WGS) entry which is preliminary data.</text>
</comment>
<evidence type="ECO:0000259" key="3">
    <source>
        <dbReference type="Pfam" id="PF08718"/>
    </source>
</evidence>
<dbReference type="PANTHER" id="PTHR10219">
    <property type="entry name" value="GLYCOLIPID TRANSFER PROTEIN-RELATED"/>
    <property type="match status" value="1"/>
</dbReference>
<dbReference type="GO" id="GO:0005829">
    <property type="term" value="C:cytosol"/>
    <property type="evidence" value="ECO:0007669"/>
    <property type="project" value="TreeGrafter"/>
</dbReference>
<dbReference type="Gene3D" id="1.10.3520.10">
    <property type="entry name" value="Glycolipid transfer protein"/>
    <property type="match status" value="1"/>
</dbReference>
<evidence type="ECO:0000256" key="2">
    <source>
        <dbReference type="ARBA" id="ARBA00022448"/>
    </source>
</evidence>
<dbReference type="PANTHER" id="PTHR10219:SF28">
    <property type="entry name" value="ACD11 HOMOLOG PROTEIN"/>
    <property type="match status" value="1"/>
</dbReference>
<proteinExistence type="inferred from homology"/>
<evidence type="ECO:0000256" key="1">
    <source>
        <dbReference type="ARBA" id="ARBA00007148"/>
    </source>
</evidence>
<dbReference type="GO" id="GO:1902388">
    <property type="term" value="F:ceramide 1-phosphate transfer activity"/>
    <property type="evidence" value="ECO:0007669"/>
    <property type="project" value="TreeGrafter"/>
</dbReference>
<evidence type="ECO:0000313" key="4">
    <source>
        <dbReference type="EMBL" id="KAF9625568.1"/>
    </source>
</evidence>
<evidence type="ECO:0000313" key="5">
    <source>
        <dbReference type="Proteomes" id="UP000631114"/>
    </source>
</evidence>
<dbReference type="InterPro" id="IPR014830">
    <property type="entry name" value="Glycolipid_transfer_prot_dom"/>
</dbReference>
<dbReference type="GO" id="GO:0016020">
    <property type="term" value="C:membrane"/>
    <property type="evidence" value="ECO:0007669"/>
    <property type="project" value="TreeGrafter"/>
</dbReference>
<comment type="similarity">
    <text evidence="1">Belongs to the GLTP family.</text>
</comment>
<dbReference type="Proteomes" id="UP000631114">
    <property type="component" value="Unassembled WGS sequence"/>
</dbReference>
<gene>
    <name evidence="4" type="ORF">IFM89_024341</name>
</gene>
<dbReference type="Pfam" id="PF08718">
    <property type="entry name" value="GLTP"/>
    <property type="match status" value="1"/>
</dbReference>
<organism evidence="4 5">
    <name type="scientific">Coptis chinensis</name>
    <dbReference type="NCBI Taxonomy" id="261450"/>
    <lineage>
        <taxon>Eukaryota</taxon>
        <taxon>Viridiplantae</taxon>
        <taxon>Streptophyta</taxon>
        <taxon>Embryophyta</taxon>
        <taxon>Tracheophyta</taxon>
        <taxon>Spermatophyta</taxon>
        <taxon>Magnoliopsida</taxon>
        <taxon>Ranunculales</taxon>
        <taxon>Ranunculaceae</taxon>
        <taxon>Coptidoideae</taxon>
        <taxon>Coptis</taxon>
    </lineage>
</organism>
<dbReference type="InterPro" id="IPR036497">
    <property type="entry name" value="GLTP_sf"/>
</dbReference>
<dbReference type="GO" id="GO:1902387">
    <property type="term" value="F:ceramide 1-phosphate binding"/>
    <property type="evidence" value="ECO:0007669"/>
    <property type="project" value="TreeGrafter"/>
</dbReference>
<accession>A0A835MAI9</accession>
<dbReference type="OrthoDB" id="116883at2759"/>
<dbReference type="FunFam" id="1.10.3520.10:FF:000005">
    <property type="entry name" value="Accelerated cell death 11"/>
    <property type="match status" value="1"/>
</dbReference>
<reference evidence="4 5" key="1">
    <citation type="submission" date="2020-10" db="EMBL/GenBank/DDBJ databases">
        <title>The Coptis chinensis genome and diversification of protoberbering-type alkaloids.</title>
        <authorList>
            <person name="Wang B."/>
            <person name="Shu S."/>
            <person name="Song C."/>
            <person name="Liu Y."/>
        </authorList>
    </citation>
    <scope>NUCLEOTIDE SEQUENCE [LARGE SCALE GENOMIC DNA]</scope>
    <source>
        <strain evidence="4">HL-2020</strain>
        <tissue evidence="4">Leaf</tissue>
    </source>
</reference>
<keyword evidence="2" id="KW-0813">Transport</keyword>
<feature type="domain" description="Glycolipid transfer protein" evidence="3">
    <location>
        <begin position="78"/>
        <end position="214"/>
    </location>
</feature>
<dbReference type="SUPFAM" id="SSF110004">
    <property type="entry name" value="Glycolipid transfer protein, GLTP"/>
    <property type="match status" value="1"/>
</dbReference>
<dbReference type="EMBL" id="JADFTS010000001">
    <property type="protein sequence ID" value="KAF9625568.1"/>
    <property type="molecule type" value="Genomic_DNA"/>
</dbReference>
<sequence>MNRSFSKKPAKKAMTHYPSLSFLKKPKQDTTTVINIEMNEEDYGGEVGVLTKPLPFIAHAFEELSKILAKNNEQDLHLIPFTDACRLVSVLFNCLGIAFKFAEMEYVAKVRGLVEASKTYETLNNILDHDVEHDTVRKPGSLSRNLRRVRQGLDLIRALFEQFLSADECSLREAASSAYAQVCAPYHTWAVRTAVFAGMYALPSREQLLLKLNETDQSVEKEMRRYMAASLPVIDYIDKLYISRNITLDW</sequence>